<reference evidence="1 2" key="1">
    <citation type="submission" date="2019-04" db="EMBL/GenBank/DDBJ databases">
        <authorList>
            <person name="Pope W.H."/>
            <person name="Garlena R.A."/>
            <person name="Russell D.A."/>
            <person name="Jacobs-Sera D."/>
            <person name="Hatfull G.F."/>
        </authorList>
    </citation>
    <scope>NUCLEOTIDE SEQUENCE [LARGE SCALE GENOMIC DNA]</scope>
</reference>
<accession>A0A4Y6EIG3</accession>
<keyword evidence="2" id="KW-1185">Reference proteome</keyword>
<sequence>MIVTGMFIAEAAETVNKKIYVRGGILDTWGVHPSTMTGQFELVMLLQASVADDGRDWNLRTEVVGPDGEVLSSTDETISSLVGDGENRGVHRTMTVKFPAPGRYVFIATVDGTTAAVPLTVHIDPSVSP</sequence>
<gene>
    <name evidence="1" type="primary">36</name>
    <name evidence="1" type="ORF">SEA_WILLIAM_36</name>
</gene>
<dbReference type="Proteomes" id="UP000319240">
    <property type="component" value="Segment"/>
</dbReference>
<protein>
    <submittedName>
        <fullName evidence="1">Uncharacterized protein</fullName>
    </submittedName>
</protein>
<evidence type="ECO:0000313" key="2">
    <source>
        <dbReference type="Proteomes" id="UP000319240"/>
    </source>
</evidence>
<dbReference type="GeneID" id="62974421"/>
<dbReference type="RefSeq" id="YP_010001254.1">
    <property type="nucleotide sequence ID" value="NC_053174.1"/>
</dbReference>
<organism evidence="1 2">
    <name type="scientific">Gordonia phage William</name>
    <dbReference type="NCBI Taxonomy" id="2571253"/>
    <lineage>
        <taxon>Viruses</taxon>
        <taxon>Duplodnaviria</taxon>
        <taxon>Heunggongvirae</taxon>
        <taxon>Uroviricota</taxon>
        <taxon>Caudoviricetes</taxon>
        <taxon>Fairfaxidumvirus</taxon>
        <taxon>Fairfaxidumvirus william</taxon>
    </lineage>
</organism>
<dbReference type="KEGG" id="vg:62974421"/>
<dbReference type="Pfam" id="PF22091">
    <property type="entry name" value="DUF6941"/>
    <property type="match status" value="1"/>
</dbReference>
<name>A0A4Y6EIG3_9CAUD</name>
<dbReference type="InterPro" id="IPR054221">
    <property type="entry name" value="DUF6941"/>
</dbReference>
<evidence type="ECO:0000313" key="1">
    <source>
        <dbReference type="EMBL" id="QDF17131.1"/>
    </source>
</evidence>
<proteinExistence type="predicted"/>
<dbReference type="EMBL" id="MK801721">
    <property type="protein sequence ID" value="QDF17131.1"/>
    <property type="molecule type" value="Genomic_DNA"/>
</dbReference>